<evidence type="ECO:0000313" key="2">
    <source>
        <dbReference type="RefSeq" id="XP_011639906.1"/>
    </source>
</evidence>
<name>A0A6I9X642_9HYME</name>
<gene>
    <name evidence="2" type="primary">LOC105428970</name>
</gene>
<reference evidence="2" key="1">
    <citation type="submission" date="2025-08" db="UniProtKB">
        <authorList>
            <consortium name="RefSeq"/>
        </authorList>
    </citation>
    <scope>IDENTIFICATION</scope>
</reference>
<dbReference type="RefSeq" id="XP_011639906.1">
    <property type="nucleotide sequence ID" value="XM_011641604.2"/>
</dbReference>
<dbReference type="GeneID" id="105428970"/>
<proteinExistence type="predicted"/>
<dbReference type="Proteomes" id="UP000504615">
    <property type="component" value="Unplaced"/>
</dbReference>
<keyword evidence="1" id="KW-1185">Reference proteome</keyword>
<accession>A0A6I9X642</accession>
<sequence length="354" mass="41889">MDMDILRAILKSSDDARDTILSENYDNISPESLFCLESDTILNALCTSFHDLLYYKVSKEAYQRYSIRILIIDILRNWCGMTNNFKNLRIFASKENCTKFIEILLKKYLTDDVLNECPSTDVLIYLITAIIHLSTMNTVFVCHVDRLLARLSELEACNKTETLSCNVLHSTLHLKLSTKEKIYTLQKFKLIEKPLLDSFVHMFSDIKEQNYVNNQSNEKLVNELLELTIESAYIFQITFNFLKELLIRLRYASVVLDFIHFVLKRVSVCCKNRNRDILDLYPRKLRPCIILLRIRPEHHTIQTREYTLRIMKRVYDENKDVSLILMSHFFEWLEYFAKFIVSNKQNYKEIVKKG</sequence>
<organism evidence="1 2">
    <name type="scientific">Pogonomyrmex barbatus</name>
    <name type="common">red harvester ant</name>
    <dbReference type="NCBI Taxonomy" id="144034"/>
    <lineage>
        <taxon>Eukaryota</taxon>
        <taxon>Metazoa</taxon>
        <taxon>Ecdysozoa</taxon>
        <taxon>Arthropoda</taxon>
        <taxon>Hexapoda</taxon>
        <taxon>Insecta</taxon>
        <taxon>Pterygota</taxon>
        <taxon>Neoptera</taxon>
        <taxon>Endopterygota</taxon>
        <taxon>Hymenoptera</taxon>
        <taxon>Apocrita</taxon>
        <taxon>Aculeata</taxon>
        <taxon>Formicoidea</taxon>
        <taxon>Formicidae</taxon>
        <taxon>Myrmicinae</taxon>
        <taxon>Pogonomyrmex</taxon>
    </lineage>
</organism>
<dbReference type="AlphaFoldDB" id="A0A6I9X642"/>
<evidence type="ECO:0000313" key="1">
    <source>
        <dbReference type="Proteomes" id="UP000504615"/>
    </source>
</evidence>
<dbReference type="KEGG" id="pbar:105428970"/>
<dbReference type="OrthoDB" id="7449785at2759"/>
<protein>
    <submittedName>
        <fullName evidence="2">Uncharacterized protein LOC105428970</fullName>
    </submittedName>
</protein>